<dbReference type="Proteomes" id="UP001150925">
    <property type="component" value="Unassembled WGS sequence"/>
</dbReference>
<sequence length="222" mass="24810">MHFSVVVSLFALLMTASLGVLGNLANSQASDVANIGLYRRETKILHMDLVSSEFVEAYGDDDGNKPLPLCFNGTYKEGPKVTEFFLKKLETAEGGRLHGNRWVQKVSGPTEGLEYGCYMYTDNPRTIKGVRLNAFTSVITTIFEKGTKLFIAKLKDVVVDNGVRHNGCVEVVDNSAKKDVLKLYVFGPGRKQRLPSSKHGWINFEVEVRESCEIKKYELEHS</sequence>
<reference evidence="2" key="1">
    <citation type="submission" date="2022-07" db="EMBL/GenBank/DDBJ databases">
        <title>Phylogenomic reconstructions and comparative analyses of Kickxellomycotina fungi.</title>
        <authorList>
            <person name="Reynolds N.K."/>
            <person name="Stajich J.E."/>
            <person name="Barry K."/>
            <person name="Grigoriev I.V."/>
            <person name="Crous P."/>
            <person name="Smith M.E."/>
        </authorList>
    </citation>
    <scope>NUCLEOTIDE SEQUENCE</scope>
    <source>
        <strain evidence="2">RSA 1196</strain>
    </source>
</reference>
<accession>A0A9W8AYM3</accession>
<comment type="caution">
    <text evidence="2">The sequence shown here is derived from an EMBL/GenBank/DDBJ whole genome shotgun (WGS) entry which is preliminary data.</text>
</comment>
<organism evidence="2 3">
    <name type="scientific">Dispira parvispora</name>
    <dbReference type="NCBI Taxonomy" id="1520584"/>
    <lineage>
        <taxon>Eukaryota</taxon>
        <taxon>Fungi</taxon>
        <taxon>Fungi incertae sedis</taxon>
        <taxon>Zoopagomycota</taxon>
        <taxon>Kickxellomycotina</taxon>
        <taxon>Dimargaritomycetes</taxon>
        <taxon>Dimargaritales</taxon>
        <taxon>Dimargaritaceae</taxon>
        <taxon>Dispira</taxon>
    </lineage>
</organism>
<proteinExistence type="predicted"/>
<name>A0A9W8AYM3_9FUNG</name>
<dbReference type="OrthoDB" id="5985073at2759"/>
<dbReference type="AlphaFoldDB" id="A0A9W8AYM3"/>
<evidence type="ECO:0000256" key="1">
    <source>
        <dbReference type="SAM" id="SignalP"/>
    </source>
</evidence>
<keyword evidence="3" id="KW-1185">Reference proteome</keyword>
<evidence type="ECO:0000313" key="3">
    <source>
        <dbReference type="Proteomes" id="UP001150925"/>
    </source>
</evidence>
<feature type="chain" id="PRO_5040937296" evidence="1">
    <location>
        <begin position="20"/>
        <end position="222"/>
    </location>
</feature>
<protein>
    <submittedName>
        <fullName evidence="2">Uncharacterized protein</fullName>
    </submittedName>
</protein>
<feature type="signal peptide" evidence="1">
    <location>
        <begin position="1"/>
        <end position="19"/>
    </location>
</feature>
<keyword evidence="1" id="KW-0732">Signal</keyword>
<evidence type="ECO:0000313" key="2">
    <source>
        <dbReference type="EMBL" id="KAJ1968635.1"/>
    </source>
</evidence>
<gene>
    <name evidence="2" type="ORF">IWQ62_001128</name>
</gene>
<dbReference type="EMBL" id="JANBPY010000155">
    <property type="protein sequence ID" value="KAJ1968635.1"/>
    <property type="molecule type" value="Genomic_DNA"/>
</dbReference>